<dbReference type="Proteomes" id="UP000316079">
    <property type="component" value="Unassembled WGS sequence"/>
</dbReference>
<sequence length="174" mass="19924">MEIVEVQVEVELSCCKSVGTDLSMRDIDDFISEICRLKKEVASLEVQLRKKEEKEVRSQACQTVDEQSPLWRSSRSQHPELSLTLLCYTDAQDPQTSDVEDEDREQMKTCFVRLEDCSNLVQTVAEENTDIELKVGKLRKVKEDNDEVDDGPEEDKNDVDFVPSGLCFAIRTMQ</sequence>
<proteinExistence type="predicted"/>
<gene>
    <name evidence="2" type="ORF">DNTS_030247</name>
</gene>
<dbReference type="AlphaFoldDB" id="A0A553Q8F3"/>
<dbReference type="OrthoDB" id="8858640at2759"/>
<keyword evidence="3" id="KW-1185">Reference proteome</keyword>
<feature type="region of interest" description="Disordered" evidence="1">
    <location>
        <begin position="138"/>
        <end position="160"/>
    </location>
</feature>
<protein>
    <submittedName>
        <fullName evidence="2">Uncharacterized protein</fullName>
    </submittedName>
</protein>
<dbReference type="EMBL" id="SRMA01026244">
    <property type="protein sequence ID" value="TRY86214.1"/>
    <property type="molecule type" value="Genomic_DNA"/>
</dbReference>
<evidence type="ECO:0000313" key="3">
    <source>
        <dbReference type="Proteomes" id="UP000316079"/>
    </source>
</evidence>
<comment type="caution">
    <text evidence="2">The sequence shown here is derived from an EMBL/GenBank/DDBJ whole genome shotgun (WGS) entry which is preliminary data.</text>
</comment>
<name>A0A553Q8F3_9TELE</name>
<organism evidence="2 3">
    <name type="scientific">Danionella cerebrum</name>
    <dbReference type="NCBI Taxonomy" id="2873325"/>
    <lineage>
        <taxon>Eukaryota</taxon>
        <taxon>Metazoa</taxon>
        <taxon>Chordata</taxon>
        <taxon>Craniata</taxon>
        <taxon>Vertebrata</taxon>
        <taxon>Euteleostomi</taxon>
        <taxon>Actinopterygii</taxon>
        <taxon>Neopterygii</taxon>
        <taxon>Teleostei</taxon>
        <taxon>Ostariophysi</taxon>
        <taxon>Cypriniformes</taxon>
        <taxon>Danionidae</taxon>
        <taxon>Danioninae</taxon>
        <taxon>Danionella</taxon>
    </lineage>
</organism>
<dbReference type="STRING" id="623744.A0A553Q8F3"/>
<accession>A0A553Q8F3</accession>
<reference evidence="2 3" key="1">
    <citation type="journal article" date="2019" name="Sci. Data">
        <title>Hybrid genome assembly and annotation of Danionella translucida.</title>
        <authorList>
            <person name="Kadobianskyi M."/>
            <person name="Schulze L."/>
            <person name="Schuelke M."/>
            <person name="Judkewitz B."/>
        </authorList>
    </citation>
    <scope>NUCLEOTIDE SEQUENCE [LARGE SCALE GENOMIC DNA]</scope>
    <source>
        <strain evidence="2 3">Bolton</strain>
    </source>
</reference>
<evidence type="ECO:0000313" key="2">
    <source>
        <dbReference type="EMBL" id="TRY86214.1"/>
    </source>
</evidence>
<feature type="compositionally biased region" description="Acidic residues" evidence="1">
    <location>
        <begin position="144"/>
        <end position="157"/>
    </location>
</feature>
<evidence type="ECO:0000256" key="1">
    <source>
        <dbReference type="SAM" id="MobiDB-lite"/>
    </source>
</evidence>